<dbReference type="AlphaFoldDB" id="A0A7W8CP16"/>
<dbReference type="InterPro" id="IPR011053">
    <property type="entry name" value="Single_hybrid_motif"/>
</dbReference>
<dbReference type="Proteomes" id="UP000525923">
    <property type="component" value="Unassembled WGS sequence"/>
</dbReference>
<sequence>MKELKASMAGTVLNVLVAEGDTVTPGQAVVMLESMKMEIPVEAEVGGVVEKVHVEIGGFVNEEETLVTIAE</sequence>
<evidence type="ECO:0000256" key="1">
    <source>
        <dbReference type="ARBA" id="ARBA00023267"/>
    </source>
</evidence>
<keyword evidence="4" id="KW-1185">Reference proteome</keyword>
<feature type="domain" description="Lipoyl-binding" evidence="2">
    <location>
        <begin position="1"/>
        <end position="70"/>
    </location>
</feature>
<proteinExistence type="predicted"/>
<dbReference type="PANTHER" id="PTHR45266:SF3">
    <property type="entry name" value="OXALOACETATE DECARBOXYLASE ALPHA CHAIN"/>
    <property type="match status" value="1"/>
</dbReference>
<dbReference type="PANTHER" id="PTHR45266">
    <property type="entry name" value="OXALOACETATE DECARBOXYLASE ALPHA CHAIN"/>
    <property type="match status" value="1"/>
</dbReference>
<dbReference type="Pfam" id="PF00364">
    <property type="entry name" value="Biotin_lipoyl"/>
    <property type="match status" value="1"/>
</dbReference>
<evidence type="ECO:0000313" key="4">
    <source>
        <dbReference type="Proteomes" id="UP000525923"/>
    </source>
</evidence>
<organism evidence="3 4">
    <name type="scientific">Planococcus koreensis</name>
    <dbReference type="NCBI Taxonomy" id="112331"/>
    <lineage>
        <taxon>Bacteria</taxon>
        <taxon>Bacillati</taxon>
        <taxon>Bacillota</taxon>
        <taxon>Bacilli</taxon>
        <taxon>Bacillales</taxon>
        <taxon>Caryophanaceae</taxon>
        <taxon>Planococcus</taxon>
    </lineage>
</organism>
<protein>
    <submittedName>
        <fullName evidence="3">Acetyl-CoA carboxylase biotin carboxyl carrier protein</fullName>
    </submittedName>
</protein>
<keyword evidence="1" id="KW-0092">Biotin</keyword>
<dbReference type="InterPro" id="IPR000089">
    <property type="entry name" value="Biotin_lipoyl"/>
</dbReference>
<dbReference type="RefSeq" id="WP_135500225.1">
    <property type="nucleotide sequence ID" value="NZ_JACHHE010000001.1"/>
</dbReference>
<dbReference type="InterPro" id="IPR050709">
    <property type="entry name" value="Biotin_Carboxyl_Carrier/Decarb"/>
</dbReference>
<dbReference type="EMBL" id="JACHHE010000001">
    <property type="protein sequence ID" value="MBB5178995.1"/>
    <property type="molecule type" value="Genomic_DNA"/>
</dbReference>
<dbReference type="OrthoDB" id="163546at2"/>
<gene>
    <name evidence="3" type="ORF">HNQ44_000417</name>
</gene>
<accession>A0A7W8CP16</accession>
<evidence type="ECO:0000259" key="2">
    <source>
        <dbReference type="PROSITE" id="PS50968"/>
    </source>
</evidence>
<dbReference type="CDD" id="cd06850">
    <property type="entry name" value="biotinyl_domain"/>
    <property type="match status" value="1"/>
</dbReference>
<dbReference type="PROSITE" id="PS50968">
    <property type="entry name" value="BIOTINYL_LIPOYL"/>
    <property type="match status" value="1"/>
</dbReference>
<name>A0A7W8CP16_9BACL</name>
<evidence type="ECO:0000313" key="3">
    <source>
        <dbReference type="EMBL" id="MBB5178995.1"/>
    </source>
</evidence>
<dbReference type="SUPFAM" id="SSF51230">
    <property type="entry name" value="Single hybrid motif"/>
    <property type="match status" value="1"/>
</dbReference>
<reference evidence="3 4" key="1">
    <citation type="submission" date="2020-08" db="EMBL/GenBank/DDBJ databases">
        <title>Genomic Encyclopedia of Type Strains, Phase IV (KMG-IV): sequencing the most valuable type-strain genomes for metagenomic binning, comparative biology and taxonomic classification.</title>
        <authorList>
            <person name="Goeker M."/>
        </authorList>
    </citation>
    <scope>NUCLEOTIDE SEQUENCE [LARGE SCALE GENOMIC DNA]</scope>
    <source>
        <strain evidence="3 4">DSM 15895</strain>
    </source>
</reference>
<dbReference type="Gene3D" id="2.40.50.100">
    <property type="match status" value="1"/>
</dbReference>
<comment type="caution">
    <text evidence="3">The sequence shown here is derived from an EMBL/GenBank/DDBJ whole genome shotgun (WGS) entry which is preliminary data.</text>
</comment>